<dbReference type="Gene3D" id="3.60.21.10">
    <property type="match status" value="1"/>
</dbReference>
<dbReference type="Pfam" id="PF00149">
    <property type="entry name" value="Metallophos"/>
    <property type="match status" value="1"/>
</dbReference>
<evidence type="ECO:0000313" key="3">
    <source>
        <dbReference type="Proteomes" id="UP000824140"/>
    </source>
</evidence>
<dbReference type="InterPro" id="IPR004843">
    <property type="entry name" value="Calcineurin-like_PHP"/>
</dbReference>
<gene>
    <name evidence="2" type="ORF">IAA84_09835</name>
</gene>
<sequence>MKIFAIADLHLPAQKKPMDVFGPHWERHFERISQDWRERVSPGDVVMLPGDLSWAMTLAEAAEDLAAIGALPGRKLLLRGNHDFWWSSISRVRDALAPGMFAIQNDAIRLGGAVFAGSRGWTSLSGEAADEKIRQREKLRLEMSLKAARALGEDAPLYVMTHYPPLAPDDKDNDVTAMLSRYGAKCVAYGHLHGSAIRYAFEGEWRAVEYHLVSCDALGFSLRQIGEEPGA</sequence>
<feature type="domain" description="Calcineurin-like phosphoesterase" evidence="1">
    <location>
        <begin position="1"/>
        <end position="194"/>
    </location>
</feature>
<dbReference type="InterPro" id="IPR014578">
    <property type="entry name" value="Pesterase_CT488"/>
</dbReference>
<dbReference type="InterPro" id="IPR051158">
    <property type="entry name" value="Metallophosphoesterase_sf"/>
</dbReference>
<dbReference type="EMBL" id="DVJN01000191">
    <property type="protein sequence ID" value="HIS93303.1"/>
    <property type="molecule type" value="Genomic_DNA"/>
</dbReference>
<dbReference type="PANTHER" id="PTHR31302">
    <property type="entry name" value="TRANSMEMBRANE PROTEIN WITH METALLOPHOSPHOESTERASE DOMAIN-RELATED"/>
    <property type="match status" value="1"/>
</dbReference>
<proteinExistence type="predicted"/>
<organism evidence="2 3">
    <name type="scientific">Candidatus Alectryocaccomicrobium excrementavium</name>
    <dbReference type="NCBI Taxonomy" id="2840668"/>
    <lineage>
        <taxon>Bacteria</taxon>
        <taxon>Bacillati</taxon>
        <taxon>Bacillota</taxon>
        <taxon>Clostridia</taxon>
        <taxon>Candidatus Alectryocaccomicrobium</taxon>
    </lineage>
</organism>
<dbReference type="GO" id="GO:0016787">
    <property type="term" value="F:hydrolase activity"/>
    <property type="evidence" value="ECO:0007669"/>
    <property type="project" value="InterPro"/>
</dbReference>
<reference evidence="2" key="2">
    <citation type="journal article" date="2021" name="PeerJ">
        <title>Extensive microbial diversity within the chicken gut microbiome revealed by metagenomics and culture.</title>
        <authorList>
            <person name="Gilroy R."/>
            <person name="Ravi A."/>
            <person name="Getino M."/>
            <person name="Pursley I."/>
            <person name="Horton D.L."/>
            <person name="Alikhan N.F."/>
            <person name="Baker D."/>
            <person name="Gharbi K."/>
            <person name="Hall N."/>
            <person name="Watson M."/>
            <person name="Adriaenssens E.M."/>
            <person name="Foster-Nyarko E."/>
            <person name="Jarju S."/>
            <person name="Secka A."/>
            <person name="Antonio M."/>
            <person name="Oren A."/>
            <person name="Chaudhuri R.R."/>
            <person name="La Ragione R."/>
            <person name="Hildebrand F."/>
            <person name="Pallen M.J."/>
        </authorList>
    </citation>
    <scope>NUCLEOTIDE SEQUENCE</scope>
    <source>
        <strain evidence="2">13766</strain>
    </source>
</reference>
<evidence type="ECO:0000313" key="2">
    <source>
        <dbReference type="EMBL" id="HIS93303.1"/>
    </source>
</evidence>
<name>A0A9D1G0Y5_9FIRM</name>
<accession>A0A9D1G0Y5</accession>
<dbReference type="PIRSF" id="PIRSF033094">
    <property type="entry name" value="Pesterase_CT488"/>
    <property type="match status" value="1"/>
</dbReference>
<dbReference type="InterPro" id="IPR029052">
    <property type="entry name" value="Metallo-depent_PP-like"/>
</dbReference>
<comment type="caution">
    <text evidence="2">The sequence shown here is derived from an EMBL/GenBank/DDBJ whole genome shotgun (WGS) entry which is preliminary data.</text>
</comment>
<evidence type="ECO:0000259" key="1">
    <source>
        <dbReference type="Pfam" id="PF00149"/>
    </source>
</evidence>
<reference evidence="2" key="1">
    <citation type="submission" date="2020-10" db="EMBL/GenBank/DDBJ databases">
        <authorList>
            <person name="Gilroy R."/>
        </authorList>
    </citation>
    <scope>NUCLEOTIDE SEQUENCE</scope>
    <source>
        <strain evidence="2">13766</strain>
    </source>
</reference>
<dbReference type="Proteomes" id="UP000824140">
    <property type="component" value="Unassembled WGS sequence"/>
</dbReference>
<dbReference type="PANTHER" id="PTHR31302:SF22">
    <property type="entry name" value="PHOSPHOESTERASE"/>
    <property type="match status" value="1"/>
</dbReference>
<dbReference type="SUPFAM" id="SSF56300">
    <property type="entry name" value="Metallo-dependent phosphatases"/>
    <property type="match status" value="1"/>
</dbReference>
<dbReference type="AlphaFoldDB" id="A0A9D1G0Y5"/>
<protein>
    <submittedName>
        <fullName evidence="2">Metallophosphoesterase</fullName>
    </submittedName>
</protein>